<feature type="non-terminal residue" evidence="1">
    <location>
        <position position="133"/>
    </location>
</feature>
<gene>
    <name evidence="1" type="ORF">ACOLOM_LOCUS5283</name>
</gene>
<dbReference type="EMBL" id="CAJVPT010009493">
    <property type="protein sequence ID" value="CAG8562277.1"/>
    <property type="molecule type" value="Genomic_DNA"/>
</dbReference>
<dbReference type="Proteomes" id="UP000789525">
    <property type="component" value="Unassembled WGS sequence"/>
</dbReference>
<accession>A0ACA9M2U2</accession>
<keyword evidence="2" id="KW-1185">Reference proteome</keyword>
<comment type="caution">
    <text evidence="1">The sequence shown here is derived from an EMBL/GenBank/DDBJ whole genome shotgun (WGS) entry which is preliminary data.</text>
</comment>
<evidence type="ECO:0000313" key="1">
    <source>
        <dbReference type="EMBL" id="CAG8562277.1"/>
    </source>
</evidence>
<evidence type="ECO:0000313" key="2">
    <source>
        <dbReference type="Proteomes" id="UP000789525"/>
    </source>
</evidence>
<reference evidence="1" key="1">
    <citation type="submission" date="2021-06" db="EMBL/GenBank/DDBJ databases">
        <authorList>
            <person name="Kallberg Y."/>
            <person name="Tangrot J."/>
            <person name="Rosling A."/>
        </authorList>
    </citation>
    <scope>NUCLEOTIDE SEQUENCE</scope>
    <source>
        <strain evidence="1">CL356</strain>
    </source>
</reference>
<name>A0ACA9M2U2_9GLOM</name>
<organism evidence="1 2">
    <name type="scientific">Acaulospora colombiana</name>
    <dbReference type="NCBI Taxonomy" id="27376"/>
    <lineage>
        <taxon>Eukaryota</taxon>
        <taxon>Fungi</taxon>
        <taxon>Fungi incertae sedis</taxon>
        <taxon>Mucoromycota</taxon>
        <taxon>Glomeromycotina</taxon>
        <taxon>Glomeromycetes</taxon>
        <taxon>Diversisporales</taxon>
        <taxon>Acaulosporaceae</taxon>
        <taxon>Acaulospora</taxon>
    </lineage>
</organism>
<sequence>MMTESHLNYEYPIKKKWDVAGNLTDSLWWHAEKGTSSENIIFLMVPEPQLSVTTEKLLHGPIVKNALYMANTEMETVKELDEDFYRQHLEKFIFYFTVGDNWAPLNHYDDMLRRFPEGKIILCDQGMPHAFVI</sequence>
<proteinExistence type="predicted"/>
<protein>
    <submittedName>
        <fullName evidence="1">16601_t:CDS:1</fullName>
    </submittedName>
</protein>